<keyword evidence="3" id="KW-0804">Transcription</keyword>
<keyword evidence="2" id="KW-0238">DNA-binding</keyword>
<evidence type="ECO:0000313" key="5">
    <source>
        <dbReference type="EMBL" id="BBX32442.1"/>
    </source>
</evidence>
<dbReference type="InterPro" id="IPR028082">
    <property type="entry name" value="Peripla_BP_I"/>
</dbReference>
<dbReference type="InterPro" id="IPR010982">
    <property type="entry name" value="Lambda_DNA-bd_dom_sf"/>
</dbReference>
<evidence type="ECO:0000256" key="3">
    <source>
        <dbReference type="ARBA" id="ARBA00023163"/>
    </source>
</evidence>
<evidence type="ECO:0000259" key="4">
    <source>
        <dbReference type="PROSITE" id="PS50932"/>
    </source>
</evidence>
<dbReference type="CDD" id="cd06267">
    <property type="entry name" value="PBP1_LacI_sugar_binding-like"/>
    <property type="match status" value="1"/>
</dbReference>
<keyword evidence="1" id="KW-0805">Transcription regulation</keyword>
<evidence type="ECO:0000313" key="6">
    <source>
        <dbReference type="Proteomes" id="UP000465622"/>
    </source>
</evidence>
<dbReference type="Pfam" id="PF00532">
    <property type="entry name" value="Peripla_BP_1"/>
    <property type="match status" value="1"/>
</dbReference>
<dbReference type="Pfam" id="PF00356">
    <property type="entry name" value="LacI"/>
    <property type="match status" value="1"/>
</dbReference>
<dbReference type="SUPFAM" id="SSF47413">
    <property type="entry name" value="lambda repressor-like DNA-binding domains"/>
    <property type="match status" value="1"/>
</dbReference>
<dbReference type="Gene3D" id="1.10.260.40">
    <property type="entry name" value="lambda repressor-like DNA-binding domains"/>
    <property type="match status" value="1"/>
</dbReference>
<dbReference type="Proteomes" id="UP000465622">
    <property type="component" value="Chromosome"/>
</dbReference>
<dbReference type="PROSITE" id="PS50932">
    <property type="entry name" value="HTH_LACI_2"/>
    <property type="match status" value="1"/>
</dbReference>
<dbReference type="PANTHER" id="PTHR30146:SF153">
    <property type="entry name" value="LACTOSE OPERON REPRESSOR"/>
    <property type="match status" value="1"/>
</dbReference>
<accession>A0ABN5Y6C5</accession>
<feature type="domain" description="HTH lacI-type" evidence="4">
    <location>
        <begin position="8"/>
        <end position="63"/>
    </location>
</feature>
<dbReference type="InterPro" id="IPR000843">
    <property type="entry name" value="HTH_LacI"/>
</dbReference>
<evidence type="ECO:0000256" key="2">
    <source>
        <dbReference type="ARBA" id="ARBA00023125"/>
    </source>
</evidence>
<organism evidence="5 6">
    <name type="scientific">Mycolicibacterium mageritense</name>
    <name type="common">Mycobacterium mageritense</name>
    <dbReference type="NCBI Taxonomy" id="53462"/>
    <lineage>
        <taxon>Bacteria</taxon>
        <taxon>Bacillati</taxon>
        <taxon>Actinomycetota</taxon>
        <taxon>Actinomycetes</taxon>
        <taxon>Mycobacteriales</taxon>
        <taxon>Mycobacteriaceae</taxon>
        <taxon>Mycolicibacterium</taxon>
    </lineage>
</organism>
<name>A0ABN5Y6C5_MYCME</name>
<dbReference type="EMBL" id="AP022567">
    <property type="protein sequence ID" value="BBX32442.1"/>
    <property type="molecule type" value="Genomic_DNA"/>
</dbReference>
<reference evidence="5 6" key="1">
    <citation type="journal article" date="2019" name="Emerg. Microbes Infect.">
        <title>Comprehensive subspecies identification of 175 nontuberculous mycobacteria species based on 7547 genomic profiles.</title>
        <authorList>
            <person name="Matsumoto Y."/>
            <person name="Kinjo T."/>
            <person name="Motooka D."/>
            <person name="Nabeya D."/>
            <person name="Jung N."/>
            <person name="Uechi K."/>
            <person name="Horii T."/>
            <person name="Iida T."/>
            <person name="Fujita J."/>
            <person name="Nakamura S."/>
        </authorList>
    </citation>
    <scope>NUCLEOTIDE SEQUENCE [LARGE SCALE GENOMIC DNA]</scope>
    <source>
        <strain evidence="5 6">JCM 12375</strain>
    </source>
</reference>
<proteinExistence type="predicted"/>
<dbReference type="RefSeq" id="WP_036432928.1">
    <property type="nucleotide sequence ID" value="NZ_AP027452.1"/>
</dbReference>
<gene>
    <name evidence="5" type="primary">lacI_2</name>
    <name evidence="5" type="ORF">MMAGJ_17240</name>
</gene>
<dbReference type="SMART" id="SM00354">
    <property type="entry name" value="HTH_LACI"/>
    <property type="match status" value="1"/>
</dbReference>
<dbReference type="InterPro" id="IPR001761">
    <property type="entry name" value="Peripla_BP/Lac1_sug-bd_dom"/>
</dbReference>
<dbReference type="SUPFAM" id="SSF53822">
    <property type="entry name" value="Periplasmic binding protein-like I"/>
    <property type="match status" value="1"/>
</dbReference>
<evidence type="ECO:0000256" key="1">
    <source>
        <dbReference type="ARBA" id="ARBA00023015"/>
    </source>
</evidence>
<keyword evidence="6" id="KW-1185">Reference proteome</keyword>
<dbReference type="PANTHER" id="PTHR30146">
    <property type="entry name" value="LACI-RELATED TRANSCRIPTIONAL REPRESSOR"/>
    <property type="match status" value="1"/>
</dbReference>
<sequence length="349" mass="37005">MVVDGSVVTLQDVADRAGLSLATASRVLNGSNRVVSDATAARIRRAADDLGYVSNGPAQALARSTTSVVGLIVHEVDDPYFAAIARGVMTVAARHALLTTLANTFHDPDREIDYVKRLRAQRVRALLLAGSGVMREGHTEALGEALAGFERSGGRVALVSDYGLPYPTVLPANTRGGAQVARHLYDLGHRKVGLIAGPSFLFSVRDRLAGFMDAWSAFGLPAEQIPVAGGGFSRDGGFSAALELFDRDPEITAVFALNDLMAAGALAALTEHLGRRVPTDVSVVGFDDLWFAADLRTPLTTVRLPLEEMGAQAMEMILSADDAGTGRPRNIHVSTDLVVRSSTAPARHR</sequence>
<protein>
    <submittedName>
        <fullName evidence="5">LacI family transcriptional regulator</fullName>
    </submittedName>
</protein>
<dbReference type="Gene3D" id="3.40.50.2300">
    <property type="match status" value="2"/>
</dbReference>